<dbReference type="Proteomes" id="UP001177140">
    <property type="component" value="Unassembled WGS sequence"/>
</dbReference>
<keyword evidence="5" id="KW-0539">Nucleus</keyword>
<evidence type="ECO:0000256" key="5">
    <source>
        <dbReference type="ARBA" id="ARBA00023242"/>
    </source>
</evidence>
<dbReference type="PROSITE" id="PS50863">
    <property type="entry name" value="B3"/>
    <property type="match status" value="1"/>
</dbReference>
<keyword evidence="9" id="KW-1185">Reference proteome</keyword>
<dbReference type="PANTHER" id="PTHR31391:SF4">
    <property type="entry name" value="B3 DOMAIN-CONTAINING PROTEIN OS03G0184500"/>
    <property type="match status" value="1"/>
</dbReference>
<gene>
    <name evidence="8" type="ORF">MKW94_015728</name>
</gene>
<proteinExistence type="predicted"/>
<protein>
    <recommendedName>
        <fullName evidence="7">TF-B3 domain-containing protein</fullName>
    </recommendedName>
</protein>
<dbReference type="PANTHER" id="PTHR31391">
    <property type="entry name" value="B3 DOMAIN-CONTAINING PROTEIN OS11G0197600-RELATED"/>
    <property type="match status" value="1"/>
</dbReference>
<dbReference type="GO" id="GO:0003677">
    <property type="term" value="F:DNA binding"/>
    <property type="evidence" value="ECO:0007669"/>
    <property type="project" value="UniProtKB-KW"/>
</dbReference>
<evidence type="ECO:0000256" key="4">
    <source>
        <dbReference type="ARBA" id="ARBA00023163"/>
    </source>
</evidence>
<organism evidence="8 9">
    <name type="scientific">Papaver nudicaule</name>
    <name type="common">Iceland poppy</name>
    <dbReference type="NCBI Taxonomy" id="74823"/>
    <lineage>
        <taxon>Eukaryota</taxon>
        <taxon>Viridiplantae</taxon>
        <taxon>Streptophyta</taxon>
        <taxon>Embryophyta</taxon>
        <taxon>Tracheophyta</taxon>
        <taxon>Spermatophyta</taxon>
        <taxon>Magnoliopsida</taxon>
        <taxon>Ranunculales</taxon>
        <taxon>Papaveraceae</taxon>
        <taxon>Papaveroideae</taxon>
        <taxon>Papaver</taxon>
    </lineage>
</organism>
<dbReference type="CDD" id="cd10017">
    <property type="entry name" value="B3_DNA"/>
    <property type="match status" value="1"/>
</dbReference>
<keyword evidence="2" id="KW-0805">Transcription regulation</keyword>
<dbReference type="SMART" id="SM01019">
    <property type="entry name" value="B3"/>
    <property type="match status" value="1"/>
</dbReference>
<sequence length="264" mass="30343">MFDNGNFCEIESSYFVKNCQGCHRSNGGLNERRRVESEPSIEITEPKRQRYRENSIPISDDDEEEIGDSEAPPRLLGRVPICNRRRSTRLVRGCKSKAIVRRTEVSVTDDNTKDSEAEINQVKPLAIVLERRSVARKETHLAYQQAVCEGKRRGRPHFVVRIQPSHVSGNFFMIIPAKSVKEYLPCEHQDVSLKVKDKTWQVRFFYYGEGRTSGFSRLGWQDFVRENNVEVGNACLFEASSSSLTSKTSRNQLTFNVSIFRKMV</sequence>
<comment type="caution">
    <text evidence="8">The sequence shown here is derived from an EMBL/GenBank/DDBJ whole genome shotgun (WGS) entry which is preliminary data.</text>
</comment>
<dbReference type="Pfam" id="PF02362">
    <property type="entry name" value="B3"/>
    <property type="match status" value="1"/>
</dbReference>
<feature type="domain" description="TF-B3" evidence="7">
    <location>
        <begin position="158"/>
        <end position="263"/>
    </location>
</feature>
<feature type="compositionally biased region" description="Acidic residues" evidence="6">
    <location>
        <begin position="59"/>
        <end position="68"/>
    </location>
</feature>
<evidence type="ECO:0000256" key="6">
    <source>
        <dbReference type="SAM" id="MobiDB-lite"/>
    </source>
</evidence>
<evidence type="ECO:0000256" key="1">
    <source>
        <dbReference type="ARBA" id="ARBA00004123"/>
    </source>
</evidence>
<evidence type="ECO:0000256" key="2">
    <source>
        <dbReference type="ARBA" id="ARBA00023015"/>
    </source>
</evidence>
<dbReference type="EMBL" id="JAJJMA010265214">
    <property type="protein sequence ID" value="MCL7045048.1"/>
    <property type="molecule type" value="Genomic_DNA"/>
</dbReference>
<dbReference type="InterPro" id="IPR003340">
    <property type="entry name" value="B3_DNA-bd"/>
</dbReference>
<dbReference type="InterPro" id="IPR015300">
    <property type="entry name" value="DNA-bd_pseudobarrel_sf"/>
</dbReference>
<dbReference type="SUPFAM" id="SSF101936">
    <property type="entry name" value="DNA-binding pseudobarrel domain"/>
    <property type="match status" value="1"/>
</dbReference>
<comment type="subcellular location">
    <subcellularLocation>
        <location evidence="1">Nucleus</location>
    </subcellularLocation>
</comment>
<evidence type="ECO:0000313" key="9">
    <source>
        <dbReference type="Proteomes" id="UP001177140"/>
    </source>
</evidence>
<evidence type="ECO:0000259" key="7">
    <source>
        <dbReference type="PROSITE" id="PS50863"/>
    </source>
</evidence>
<dbReference type="Gene3D" id="2.40.330.10">
    <property type="entry name" value="DNA-binding pseudobarrel domain"/>
    <property type="match status" value="1"/>
</dbReference>
<accession>A0AA41VPJ1</accession>
<dbReference type="GO" id="GO:0005634">
    <property type="term" value="C:nucleus"/>
    <property type="evidence" value="ECO:0007669"/>
    <property type="project" value="UniProtKB-SubCell"/>
</dbReference>
<evidence type="ECO:0000313" key="8">
    <source>
        <dbReference type="EMBL" id="MCL7045048.1"/>
    </source>
</evidence>
<evidence type="ECO:0000256" key="3">
    <source>
        <dbReference type="ARBA" id="ARBA00023125"/>
    </source>
</evidence>
<keyword evidence="4" id="KW-0804">Transcription</keyword>
<dbReference type="InterPro" id="IPR044837">
    <property type="entry name" value="REM16-like"/>
</dbReference>
<feature type="region of interest" description="Disordered" evidence="6">
    <location>
        <begin position="47"/>
        <end position="70"/>
    </location>
</feature>
<keyword evidence="3" id="KW-0238">DNA-binding</keyword>
<reference evidence="8" key="1">
    <citation type="submission" date="2022-03" db="EMBL/GenBank/DDBJ databases">
        <title>A functionally conserved STORR gene fusion in Papaver species that diverged 16.8 million years ago.</title>
        <authorList>
            <person name="Catania T."/>
        </authorList>
    </citation>
    <scope>NUCLEOTIDE SEQUENCE</scope>
    <source>
        <strain evidence="8">S-191538</strain>
    </source>
</reference>
<dbReference type="AlphaFoldDB" id="A0AA41VPJ1"/>
<name>A0AA41VPJ1_PAPNU</name>